<evidence type="ECO:0000313" key="7">
    <source>
        <dbReference type="EMBL" id="MBP2328115.1"/>
    </source>
</evidence>
<dbReference type="Gene3D" id="3.40.190.10">
    <property type="entry name" value="Periplasmic binding protein-like II"/>
    <property type="match status" value="2"/>
</dbReference>
<dbReference type="Pfam" id="PF03466">
    <property type="entry name" value="LysR_substrate"/>
    <property type="match status" value="1"/>
</dbReference>
<dbReference type="SUPFAM" id="SSF46785">
    <property type="entry name" value="Winged helix' DNA-binding domain"/>
    <property type="match status" value="1"/>
</dbReference>
<feature type="region of interest" description="Disordered" evidence="5">
    <location>
        <begin position="1"/>
        <end position="20"/>
    </location>
</feature>
<dbReference type="InterPro" id="IPR036388">
    <property type="entry name" value="WH-like_DNA-bd_sf"/>
</dbReference>
<reference evidence="7 8" key="1">
    <citation type="submission" date="2021-03" db="EMBL/GenBank/DDBJ databases">
        <title>Sequencing the genomes of 1000 actinobacteria strains.</title>
        <authorList>
            <person name="Klenk H.-P."/>
        </authorList>
    </citation>
    <scope>NUCLEOTIDE SEQUENCE [LARGE SCALE GENOMIC DNA]</scope>
    <source>
        <strain evidence="7 8">DSM 46670</strain>
    </source>
</reference>
<dbReference type="PRINTS" id="PR00039">
    <property type="entry name" value="HTHLYSR"/>
</dbReference>
<dbReference type="Proteomes" id="UP001519332">
    <property type="component" value="Unassembled WGS sequence"/>
</dbReference>
<dbReference type="PROSITE" id="PS50931">
    <property type="entry name" value="HTH_LYSR"/>
    <property type="match status" value="1"/>
</dbReference>
<protein>
    <submittedName>
        <fullName evidence="7">DNA-binding transcriptional LysR family regulator</fullName>
    </submittedName>
</protein>
<accession>A0ABS4TVX6</accession>
<dbReference type="GO" id="GO:0003677">
    <property type="term" value="F:DNA binding"/>
    <property type="evidence" value="ECO:0007669"/>
    <property type="project" value="UniProtKB-KW"/>
</dbReference>
<dbReference type="InterPro" id="IPR000847">
    <property type="entry name" value="LysR_HTH_N"/>
</dbReference>
<dbReference type="Gene3D" id="1.10.10.10">
    <property type="entry name" value="Winged helix-like DNA-binding domain superfamily/Winged helix DNA-binding domain"/>
    <property type="match status" value="1"/>
</dbReference>
<evidence type="ECO:0000256" key="4">
    <source>
        <dbReference type="ARBA" id="ARBA00023163"/>
    </source>
</evidence>
<name>A0ABS4TVX6_9PSEU</name>
<dbReference type="InterPro" id="IPR005119">
    <property type="entry name" value="LysR_subst-bd"/>
</dbReference>
<keyword evidence="4" id="KW-0804">Transcription</keyword>
<dbReference type="CDD" id="cd08417">
    <property type="entry name" value="PBP2_Nitroaromatics_like"/>
    <property type="match status" value="1"/>
</dbReference>
<dbReference type="RefSeq" id="WP_209645177.1">
    <property type="nucleotide sequence ID" value="NZ_JAGINW010000001.1"/>
</dbReference>
<keyword evidence="2" id="KW-0805">Transcription regulation</keyword>
<keyword evidence="8" id="KW-1185">Reference proteome</keyword>
<keyword evidence="3 7" id="KW-0238">DNA-binding</keyword>
<proteinExistence type="inferred from homology"/>
<dbReference type="InterPro" id="IPR037402">
    <property type="entry name" value="YidZ_PBP2"/>
</dbReference>
<evidence type="ECO:0000313" key="8">
    <source>
        <dbReference type="Proteomes" id="UP001519332"/>
    </source>
</evidence>
<dbReference type="InterPro" id="IPR050389">
    <property type="entry name" value="LysR-type_TF"/>
</dbReference>
<feature type="domain" description="HTH lysR-type" evidence="6">
    <location>
        <begin position="27"/>
        <end position="84"/>
    </location>
</feature>
<dbReference type="SUPFAM" id="SSF53850">
    <property type="entry name" value="Periplasmic binding protein-like II"/>
    <property type="match status" value="1"/>
</dbReference>
<evidence type="ECO:0000256" key="3">
    <source>
        <dbReference type="ARBA" id="ARBA00023125"/>
    </source>
</evidence>
<dbReference type="EMBL" id="JAGINW010000001">
    <property type="protein sequence ID" value="MBP2328115.1"/>
    <property type="molecule type" value="Genomic_DNA"/>
</dbReference>
<evidence type="ECO:0000256" key="2">
    <source>
        <dbReference type="ARBA" id="ARBA00023015"/>
    </source>
</evidence>
<dbReference type="InterPro" id="IPR036390">
    <property type="entry name" value="WH_DNA-bd_sf"/>
</dbReference>
<feature type="compositionally biased region" description="Basic and acidic residues" evidence="5">
    <location>
        <begin position="11"/>
        <end position="20"/>
    </location>
</feature>
<sequence>MNHISGFDNSADLREQRPKEPAGWGRLDLNLLIPLNALLLEQNVTKAAERLSMAQPTMSTMLAKLRRHFNDPLLIRDGRTLVLTPFAESLLQPVQTAMVAAREVLASGRKPFDPITAERTFTMIACDYTAGTLLLPTLRGLTAQAPGARVNVEPLRAQPVEQLRSGRCDLLFWPLQLQTPGLLNFPHLALFTDEFIAVADQENHAVNSPLTAEALASAPAVQINGPRVVSEVKLSEQGIRQPIAVTVESYMVALRAITGSSLITLTPRRLFDQLGPMLGLREIPLAIEQPRLTMAMFWHPRNMRAPAHQWIRDRLESVAAQL</sequence>
<evidence type="ECO:0000256" key="1">
    <source>
        <dbReference type="ARBA" id="ARBA00009437"/>
    </source>
</evidence>
<dbReference type="PANTHER" id="PTHR30118">
    <property type="entry name" value="HTH-TYPE TRANSCRIPTIONAL REGULATOR LEUO-RELATED"/>
    <property type="match status" value="1"/>
</dbReference>
<dbReference type="PANTHER" id="PTHR30118:SF15">
    <property type="entry name" value="TRANSCRIPTIONAL REGULATORY PROTEIN"/>
    <property type="match status" value="1"/>
</dbReference>
<gene>
    <name evidence="7" type="ORF">JOF56_008500</name>
</gene>
<dbReference type="Pfam" id="PF00126">
    <property type="entry name" value="HTH_1"/>
    <property type="match status" value="1"/>
</dbReference>
<evidence type="ECO:0000256" key="5">
    <source>
        <dbReference type="SAM" id="MobiDB-lite"/>
    </source>
</evidence>
<comment type="caution">
    <text evidence="7">The sequence shown here is derived from an EMBL/GenBank/DDBJ whole genome shotgun (WGS) entry which is preliminary data.</text>
</comment>
<comment type="similarity">
    <text evidence="1">Belongs to the LysR transcriptional regulatory family.</text>
</comment>
<evidence type="ECO:0000259" key="6">
    <source>
        <dbReference type="PROSITE" id="PS50931"/>
    </source>
</evidence>
<organism evidence="7 8">
    <name type="scientific">Kibdelosporangium banguiense</name>
    <dbReference type="NCBI Taxonomy" id="1365924"/>
    <lineage>
        <taxon>Bacteria</taxon>
        <taxon>Bacillati</taxon>
        <taxon>Actinomycetota</taxon>
        <taxon>Actinomycetes</taxon>
        <taxon>Pseudonocardiales</taxon>
        <taxon>Pseudonocardiaceae</taxon>
        <taxon>Kibdelosporangium</taxon>
    </lineage>
</organism>